<evidence type="ECO:0000313" key="2">
    <source>
        <dbReference type="EMBL" id="GAH81723.1"/>
    </source>
</evidence>
<feature type="transmembrane region" description="Helical" evidence="1">
    <location>
        <begin position="115"/>
        <end position="133"/>
    </location>
</feature>
<accession>X1KI33</accession>
<sequence length="162" mass="18040">EGLETMRNLITFPDAFTMIFSMAQNIGAILLTIIVASSVGNEYGWGTIRQTLIRKGIRYQYVVSKLVAFVVYALIGIVIAFIIGFCLALLTTQWINGALNWDFMTVSYIGDLFTMYGWTFYGLFVYILLAMLFSIVGRSAIVGIGATLGYYFVESIAISIFN</sequence>
<feature type="transmembrane region" description="Helical" evidence="1">
    <location>
        <begin position="140"/>
        <end position="161"/>
    </location>
</feature>
<reference evidence="2" key="1">
    <citation type="journal article" date="2014" name="Front. Microbiol.">
        <title>High frequency of phylogenetically diverse reductive dehalogenase-homologous genes in deep subseafloor sedimentary metagenomes.</title>
        <authorList>
            <person name="Kawai M."/>
            <person name="Futagami T."/>
            <person name="Toyoda A."/>
            <person name="Takaki Y."/>
            <person name="Nishi S."/>
            <person name="Hori S."/>
            <person name="Arai W."/>
            <person name="Tsubouchi T."/>
            <person name="Morono Y."/>
            <person name="Uchiyama I."/>
            <person name="Ito T."/>
            <person name="Fujiyama A."/>
            <person name="Inagaki F."/>
            <person name="Takami H."/>
        </authorList>
    </citation>
    <scope>NUCLEOTIDE SEQUENCE</scope>
    <source>
        <strain evidence="2">Expedition CK06-06</strain>
    </source>
</reference>
<feature type="non-terminal residue" evidence="2">
    <location>
        <position position="1"/>
    </location>
</feature>
<keyword evidence="1" id="KW-0812">Transmembrane</keyword>
<keyword evidence="1" id="KW-0472">Membrane</keyword>
<evidence type="ECO:0008006" key="3">
    <source>
        <dbReference type="Google" id="ProtNLM"/>
    </source>
</evidence>
<feature type="non-terminal residue" evidence="2">
    <location>
        <position position="162"/>
    </location>
</feature>
<keyword evidence="1" id="KW-1133">Transmembrane helix</keyword>
<dbReference type="PANTHER" id="PTHR37305">
    <property type="entry name" value="INTEGRAL MEMBRANE PROTEIN-RELATED"/>
    <property type="match status" value="1"/>
</dbReference>
<dbReference type="PANTHER" id="PTHR37305:SF1">
    <property type="entry name" value="MEMBRANE PROTEIN"/>
    <property type="match status" value="1"/>
</dbReference>
<organism evidence="2">
    <name type="scientific">marine sediment metagenome</name>
    <dbReference type="NCBI Taxonomy" id="412755"/>
    <lineage>
        <taxon>unclassified sequences</taxon>
        <taxon>metagenomes</taxon>
        <taxon>ecological metagenomes</taxon>
    </lineage>
</organism>
<dbReference type="AlphaFoldDB" id="X1KI33"/>
<evidence type="ECO:0000256" key="1">
    <source>
        <dbReference type="SAM" id="Phobius"/>
    </source>
</evidence>
<name>X1KI33_9ZZZZ</name>
<protein>
    <recommendedName>
        <fullName evidence="3">ABC3 transporter permease protein domain-containing protein</fullName>
    </recommendedName>
</protein>
<feature type="transmembrane region" description="Helical" evidence="1">
    <location>
        <begin position="66"/>
        <end position="95"/>
    </location>
</feature>
<gene>
    <name evidence="2" type="ORF">S03H2_68232</name>
</gene>
<comment type="caution">
    <text evidence="2">The sequence shown here is derived from an EMBL/GenBank/DDBJ whole genome shotgun (WGS) entry which is preliminary data.</text>
</comment>
<feature type="transmembrane region" description="Helical" evidence="1">
    <location>
        <begin position="26"/>
        <end position="45"/>
    </location>
</feature>
<dbReference type="EMBL" id="BARU01044825">
    <property type="protein sequence ID" value="GAH81723.1"/>
    <property type="molecule type" value="Genomic_DNA"/>
</dbReference>
<proteinExistence type="predicted"/>